<dbReference type="Proteomes" id="UP000254958">
    <property type="component" value="Unassembled WGS sequence"/>
</dbReference>
<dbReference type="Proteomes" id="UP000562982">
    <property type="component" value="Unassembled WGS sequence"/>
</dbReference>
<evidence type="ECO:0000313" key="5">
    <source>
        <dbReference type="Proteomes" id="UP000562982"/>
    </source>
</evidence>
<dbReference type="SUPFAM" id="SSF53756">
    <property type="entry name" value="UDP-Glycosyltransferase/glycogen phosphorylase"/>
    <property type="match status" value="1"/>
</dbReference>
<keyword evidence="4" id="KW-1185">Reference proteome</keyword>
<dbReference type="EMBL" id="JABEQI010000003">
    <property type="protein sequence ID" value="MBB2186088.1"/>
    <property type="molecule type" value="Genomic_DNA"/>
</dbReference>
<dbReference type="PANTHER" id="PTHR44216:SF3">
    <property type="entry name" value="PROTEIN O-MANNOSYL-TRANSFERASE TMTC2"/>
    <property type="match status" value="1"/>
</dbReference>
<reference evidence="2 5" key="2">
    <citation type="submission" date="2020-04" db="EMBL/GenBank/DDBJ databases">
        <title>Description of novel Gluconacetobacter.</title>
        <authorList>
            <person name="Sombolestani A."/>
        </authorList>
    </citation>
    <scope>NUCLEOTIDE SEQUENCE [LARGE SCALE GENOMIC DNA]</scope>
    <source>
        <strain evidence="2 5">LMG 1382</strain>
    </source>
</reference>
<sequence>MDGRQDKVAGAMKLLADGDREGATVLLRAALADVPDDPDGLHGMACVARASGRPDLAIGLAGRAIAILPAAHFHITLGCALQEQGHLEPARAALHVATLREPRDPRAHAALAAVLGESGRWAEAEASLRAALDLRPADTALLLDWGRAAILAGGTDVAPRLAAGRFVAEDAGRLHELAGLLSERGRNAQAERLYRLVRDLCPERGAAWANHGAVLFALNRHEDALAALEQADRLAPDVAETLNNLGLVLMALGHLPRAGEVLARARRAAPDDVRIAINDATVLADLGEDGEADRLLRGVLADPVAAGGMEGVRAVFNRGTLLLARGDLAEGWRSFEARTLLLPETRWPDIGPWDGSALPHGRLLLHAEQGIGDAIQFLRYLPFCLRRVRVVLVLPPSLHRLVRTMPDPDGLIASRCMVLLPGAPVPDDVVARCGVLSLPHLLDMAEVPPFAPYLLPSGFEGAVSRVGVCWAGNPAFRFDRRRSIAPAMLAPLGDVAGLTFVSLQHGAAGADRPFAMETAAMGDWLETAQAIAGLDLVVTVDTAIAHLAGAMGRPVWLLNRFGGDWRWSAGFDRAEPPCWGNGTSRWYPSLEQFRQTEPEGLGDAWRAPIRMLCGALAGWRRADL</sequence>
<dbReference type="Pfam" id="PF13432">
    <property type="entry name" value="TPR_16"/>
    <property type="match status" value="1"/>
</dbReference>
<evidence type="ECO:0000256" key="1">
    <source>
        <dbReference type="PROSITE-ProRule" id="PRU00339"/>
    </source>
</evidence>
<keyword evidence="1" id="KW-0802">TPR repeat</keyword>
<feature type="repeat" description="TPR" evidence="1">
    <location>
        <begin position="205"/>
        <end position="238"/>
    </location>
</feature>
<dbReference type="SMART" id="SM00028">
    <property type="entry name" value="TPR"/>
    <property type="match status" value="6"/>
</dbReference>
<comment type="caution">
    <text evidence="3">The sequence shown here is derived from an EMBL/GenBank/DDBJ whole genome shotgun (WGS) entry which is preliminary data.</text>
</comment>
<evidence type="ECO:0000313" key="2">
    <source>
        <dbReference type="EMBL" id="MBB2186088.1"/>
    </source>
</evidence>
<dbReference type="InterPro" id="IPR019734">
    <property type="entry name" value="TPR_rpt"/>
</dbReference>
<dbReference type="GO" id="GO:0016757">
    <property type="term" value="F:glycosyltransferase activity"/>
    <property type="evidence" value="ECO:0007669"/>
    <property type="project" value="InterPro"/>
</dbReference>
<accession>A0A370G4D1</accession>
<dbReference type="AlphaFoldDB" id="A0A370G4D1"/>
<dbReference type="Pfam" id="PF01075">
    <property type="entry name" value="Glyco_transf_9"/>
    <property type="match status" value="1"/>
</dbReference>
<dbReference type="Gene3D" id="1.25.40.10">
    <property type="entry name" value="Tetratricopeptide repeat domain"/>
    <property type="match status" value="2"/>
</dbReference>
<gene>
    <name evidence="3" type="ORF">C7453_10382</name>
    <name evidence="2" type="ORF">HLH32_06760</name>
</gene>
<protein>
    <submittedName>
        <fullName evidence="3">Flp pilus assembly protein TadD</fullName>
    </submittedName>
    <submittedName>
        <fullName evidence="2">Tetratricopeptide repeat protein</fullName>
    </submittedName>
</protein>
<dbReference type="InterPro" id="IPR002201">
    <property type="entry name" value="Glyco_trans_9"/>
</dbReference>
<name>A0A370G4D1_GLULI</name>
<dbReference type="OrthoDB" id="9778733at2"/>
<organism evidence="3 4">
    <name type="scientific">Gluconacetobacter liquefaciens</name>
    <name type="common">Acetobacter liquefaciens</name>
    <dbReference type="NCBI Taxonomy" id="89584"/>
    <lineage>
        <taxon>Bacteria</taxon>
        <taxon>Pseudomonadati</taxon>
        <taxon>Pseudomonadota</taxon>
        <taxon>Alphaproteobacteria</taxon>
        <taxon>Acetobacterales</taxon>
        <taxon>Acetobacteraceae</taxon>
        <taxon>Gluconacetobacter</taxon>
    </lineage>
</organism>
<evidence type="ECO:0000313" key="3">
    <source>
        <dbReference type="EMBL" id="RDI38622.1"/>
    </source>
</evidence>
<dbReference type="InterPro" id="IPR011990">
    <property type="entry name" value="TPR-like_helical_dom_sf"/>
</dbReference>
<dbReference type="EMBL" id="QQAW01000003">
    <property type="protein sequence ID" value="RDI38622.1"/>
    <property type="molecule type" value="Genomic_DNA"/>
</dbReference>
<evidence type="ECO:0000313" key="4">
    <source>
        <dbReference type="Proteomes" id="UP000254958"/>
    </source>
</evidence>
<dbReference type="Gene3D" id="3.40.50.2000">
    <property type="entry name" value="Glycogen Phosphorylase B"/>
    <property type="match status" value="1"/>
</dbReference>
<dbReference type="PANTHER" id="PTHR44216">
    <property type="entry name" value="PROTEIN O-MANNOSYL-TRANSFERASE TMTC2"/>
    <property type="match status" value="1"/>
</dbReference>
<proteinExistence type="predicted"/>
<dbReference type="InterPro" id="IPR052384">
    <property type="entry name" value="TMTC_O-mannosyltransferase"/>
</dbReference>
<feature type="repeat" description="TPR" evidence="1">
    <location>
        <begin position="239"/>
        <end position="272"/>
    </location>
</feature>
<dbReference type="SUPFAM" id="SSF48452">
    <property type="entry name" value="TPR-like"/>
    <property type="match status" value="2"/>
</dbReference>
<dbReference type="RefSeq" id="WP_114726782.1">
    <property type="nucleotide sequence ID" value="NZ_BJMI01000005.1"/>
</dbReference>
<dbReference type="PROSITE" id="PS50005">
    <property type="entry name" value="TPR"/>
    <property type="match status" value="2"/>
</dbReference>
<dbReference type="Pfam" id="PF14559">
    <property type="entry name" value="TPR_19"/>
    <property type="match status" value="1"/>
</dbReference>
<reference evidence="3 4" key="1">
    <citation type="submission" date="2018-07" db="EMBL/GenBank/DDBJ databases">
        <title>Genomic Encyclopedia of Type Strains, Phase IV (KMG-IV): sequencing the most valuable type-strain genomes for metagenomic binning, comparative biology and taxonomic classification.</title>
        <authorList>
            <person name="Goeker M."/>
        </authorList>
    </citation>
    <scope>NUCLEOTIDE SEQUENCE [LARGE SCALE GENOMIC DNA]</scope>
    <source>
        <strain evidence="3 4">DSM 5603</strain>
    </source>
</reference>